<evidence type="ECO:0000256" key="3">
    <source>
        <dbReference type="ARBA" id="ARBA00022448"/>
    </source>
</evidence>
<accession>A0A0N4ZBU6</accession>
<feature type="transmembrane region" description="Helical" evidence="8">
    <location>
        <begin position="343"/>
        <end position="361"/>
    </location>
</feature>
<name>A0A0N4ZBU6_PARTI</name>
<dbReference type="SUPFAM" id="SSF111352">
    <property type="entry name" value="Ammonium transporter"/>
    <property type="match status" value="1"/>
</dbReference>
<keyword evidence="5 8" id="KW-1133">Transmembrane helix</keyword>
<comment type="similarity">
    <text evidence="2 8">Belongs to the ammonia transporter channel (TC 1.A.11.2) family.</text>
</comment>
<evidence type="ECO:0000259" key="9">
    <source>
        <dbReference type="Pfam" id="PF00909"/>
    </source>
</evidence>
<protein>
    <recommendedName>
        <fullName evidence="8">Ammonium transporter</fullName>
    </recommendedName>
</protein>
<dbReference type="NCBIfam" id="TIGR00836">
    <property type="entry name" value="amt"/>
    <property type="match status" value="1"/>
</dbReference>
<dbReference type="FunFam" id="1.10.3430.10:FF:000008">
    <property type="entry name" value="Ammonium transporter"/>
    <property type="match status" value="1"/>
</dbReference>
<feature type="domain" description="Ammonium transporter AmtB-like" evidence="9">
    <location>
        <begin position="34"/>
        <end position="437"/>
    </location>
</feature>
<evidence type="ECO:0000256" key="6">
    <source>
        <dbReference type="ARBA" id="ARBA00023136"/>
    </source>
</evidence>
<organism evidence="10 11">
    <name type="scientific">Parastrongyloides trichosuri</name>
    <name type="common">Possum-specific nematode worm</name>
    <dbReference type="NCBI Taxonomy" id="131310"/>
    <lineage>
        <taxon>Eukaryota</taxon>
        <taxon>Metazoa</taxon>
        <taxon>Ecdysozoa</taxon>
        <taxon>Nematoda</taxon>
        <taxon>Chromadorea</taxon>
        <taxon>Rhabditida</taxon>
        <taxon>Tylenchina</taxon>
        <taxon>Panagrolaimomorpha</taxon>
        <taxon>Strongyloidoidea</taxon>
        <taxon>Strongyloididae</taxon>
        <taxon>Parastrongyloides</taxon>
    </lineage>
</organism>
<dbReference type="AlphaFoldDB" id="A0A0N4ZBU6"/>
<keyword evidence="3 8" id="KW-0813">Transport</keyword>
<evidence type="ECO:0000256" key="7">
    <source>
        <dbReference type="ARBA" id="ARBA00023177"/>
    </source>
</evidence>
<dbReference type="GO" id="GO:0005886">
    <property type="term" value="C:plasma membrane"/>
    <property type="evidence" value="ECO:0007669"/>
    <property type="project" value="UniProtKB-SubCell"/>
</dbReference>
<feature type="transmembrane region" description="Helical" evidence="8">
    <location>
        <begin position="33"/>
        <end position="53"/>
    </location>
</feature>
<evidence type="ECO:0000256" key="8">
    <source>
        <dbReference type="RuleBase" id="RU362002"/>
    </source>
</evidence>
<keyword evidence="10" id="KW-1185">Reference proteome</keyword>
<feature type="transmembrane region" description="Helical" evidence="8">
    <location>
        <begin position="226"/>
        <end position="249"/>
    </location>
</feature>
<dbReference type="GO" id="GO:0097272">
    <property type="term" value="P:ammonium homeostasis"/>
    <property type="evidence" value="ECO:0007669"/>
    <property type="project" value="TreeGrafter"/>
</dbReference>
<comment type="caution">
    <text evidence="8">Lacks conserved residue(s) required for the propagation of feature annotation.</text>
</comment>
<reference evidence="11" key="1">
    <citation type="submission" date="2017-02" db="UniProtKB">
        <authorList>
            <consortium name="WormBaseParasite"/>
        </authorList>
    </citation>
    <scope>IDENTIFICATION</scope>
</reference>
<comment type="subcellular location">
    <subcellularLocation>
        <location evidence="8">Cell membrane</location>
        <topology evidence="8">Multi-pass membrane protein</topology>
    </subcellularLocation>
    <subcellularLocation>
        <location evidence="1">Membrane</location>
        <topology evidence="1">Multi-pass membrane protein</topology>
    </subcellularLocation>
</comment>
<dbReference type="PANTHER" id="PTHR11730">
    <property type="entry name" value="AMMONIUM TRANSPORTER"/>
    <property type="match status" value="1"/>
</dbReference>
<feature type="transmembrane region" description="Helical" evidence="8">
    <location>
        <begin position="118"/>
        <end position="139"/>
    </location>
</feature>
<dbReference type="Gene3D" id="1.10.3430.10">
    <property type="entry name" value="Ammonium transporter AmtB like domains"/>
    <property type="match status" value="1"/>
</dbReference>
<evidence type="ECO:0000256" key="1">
    <source>
        <dbReference type="ARBA" id="ARBA00004141"/>
    </source>
</evidence>
<evidence type="ECO:0000256" key="2">
    <source>
        <dbReference type="ARBA" id="ARBA00005887"/>
    </source>
</evidence>
<evidence type="ECO:0000313" key="10">
    <source>
        <dbReference type="Proteomes" id="UP000038045"/>
    </source>
</evidence>
<feature type="transmembrane region" description="Helical" evidence="8">
    <location>
        <begin position="182"/>
        <end position="205"/>
    </location>
</feature>
<keyword evidence="7 8" id="KW-0924">Ammonia transport</keyword>
<dbReference type="InterPro" id="IPR029020">
    <property type="entry name" value="Ammonium/urea_transptr"/>
</dbReference>
<dbReference type="WBParaSite" id="PTRK_0000500400.1">
    <property type="protein sequence ID" value="PTRK_0000500400.1"/>
    <property type="gene ID" value="PTRK_0000500400"/>
</dbReference>
<dbReference type="Proteomes" id="UP000038045">
    <property type="component" value="Unplaced"/>
</dbReference>
<keyword evidence="4 8" id="KW-0812">Transmembrane</keyword>
<feature type="transmembrane region" description="Helical" evidence="8">
    <location>
        <begin position="74"/>
        <end position="94"/>
    </location>
</feature>
<dbReference type="GO" id="GO:0008519">
    <property type="term" value="F:ammonium channel activity"/>
    <property type="evidence" value="ECO:0007669"/>
    <property type="project" value="InterPro"/>
</dbReference>
<evidence type="ECO:0000256" key="4">
    <source>
        <dbReference type="ARBA" id="ARBA00022692"/>
    </source>
</evidence>
<feature type="transmembrane region" description="Helical" evidence="8">
    <location>
        <begin position="151"/>
        <end position="170"/>
    </location>
</feature>
<evidence type="ECO:0000256" key="5">
    <source>
        <dbReference type="ARBA" id="ARBA00022989"/>
    </source>
</evidence>
<dbReference type="PANTHER" id="PTHR11730:SF58">
    <property type="entry name" value="AMMONIUM TRANSPORTER"/>
    <property type="match status" value="1"/>
</dbReference>
<feature type="transmembrane region" description="Helical" evidence="8">
    <location>
        <begin position="386"/>
        <end position="411"/>
    </location>
</feature>
<dbReference type="STRING" id="131310.A0A0N4ZBU6"/>
<proteinExistence type="inferred from homology"/>
<feature type="transmembrane region" description="Helical" evidence="8">
    <location>
        <begin position="255"/>
        <end position="277"/>
    </location>
</feature>
<dbReference type="Pfam" id="PF00909">
    <property type="entry name" value="Ammonium_transp"/>
    <property type="match status" value="1"/>
</dbReference>
<dbReference type="InterPro" id="IPR024041">
    <property type="entry name" value="NH4_transpt_AmtB-like_dom"/>
</dbReference>
<keyword evidence="6 8" id="KW-0472">Membrane</keyword>
<dbReference type="InterPro" id="IPR001905">
    <property type="entry name" value="Ammonium_transpt"/>
</dbReference>
<evidence type="ECO:0000313" key="11">
    <source>
        <dbReference type="WBParaSite" id="PTRK_0000500400.1"/>
    </source>
</evidence>
<sequence>MSIPPMEPPYAFPLMSRNHFYNENETKSFQDDGVWIISCSFTIFTMTSGFGLLESGRVSSKDEVNIMVKNVIDVVFGGLSYWCFGFGFTFGDLWPNPIIGLGKFFYDPEDDYEPSHQAWSYAAFFFQMSFATTTSTIVSAAMAERIRLRPYIIMTFFMTLVHSISAHWVWSEYGFLKKLGVVDAAGCSVVHLAGGVAGLVATIYLKPRAGRFGERGGHSMSNPTNALLGTFMLWWGWLGFNTGSTYGIANGKWRLAARSAMVTILSSIGGGCTALVVSLLTTKKCEVDLLIDGLLASLVSTTAACLCVRPMQSLLIGSIGSALAVSSYPLIEKFEIDDPVGVIPVHVIGSTWGMLCVGIFAEDDRFGLSQTNGQSGLLYNGGIKLLAIQILAVIVIFLWAGCATLLILSILNRTRLGVRLSKYEEQLGADLVEHGLAGHNIAKYSVEKKLSTKMVSILVSVFVRWKRLVKRAKERKRIEYNEGMENTYNDKTVNGTSLTLNSINDDKKNKIVTNNIKNRNKFEITEKARIKTNIKKNNSPTCYNERNDIESQTIFKNNNECYPNKYNDSGNSNQFRANKIFPSDTVYSGPSISNNINEEKMDVFELKSIKQNNTNINITTV</sequence>